<evidence type="ECO:0000256" key="6">
    <source>
        <dbReference type="ARBA" id="ARBA00023136"/>
    </source>
</evidence>
<dbReference type="Gene3D" id="1.25.40.20">
    <property type="entry name" value="Ankyrin repeat-containing domain"/>
    <property type="match status" value="2"/>
</dbReference>
<feature type="transmembrane region" description="Helical" evidence="8">
    <location>
        <begin position="477"/>
        <end position="499"/>
    </location>
</feature>
<dbReference type="PROSITE" id="PS50297">
    <property type="entry name" value="ANK_REP_REGION"/>
    <property type="match status" value="4"/>
</dbReference>
<evidence type="ECO:0000256" key="3">
    <source>
        <dbReference type="ARBA" id="ARBA00022737"/>
    </source>
</evidence>
<name>A0AAV3P2R1_LITER</name>
<feature type="transmembrane region" description="Helical" evidence="8">
    <location>
        <begin position="546"/>
        <end position="571"/>
    </location>
</feature>
<feature type="domain" description="PGG" evidence="9">
    <location>
        <begin position="427"/>
        <end position="539"/>
    </location>
</feature>
<dbReference type="InterPro" id="IPR002110">
    <property type="entry name" value="Ankyrin_rpt"/>
</dbReference>
<dbReference type="GO" id="GO:0005886">
    <property type="term" value="C:plasma membrane"/>
    <property type="evidence" value="ECO:0007669"/>
    <property type="project" value="TreeGrafter"/>
</dbReference>
<comment type="caution">
    <text evidence="10">The sequence shown here is derived from an EMBL/GenBank/DDBJ whole genome shotgun (WGS) entry which is preliminary data.</text>
</comment>
<keyword evidence="4 8" id="KW-1133">Transmembrane helix</keyword>
<feature type="transmembrane region" description="Helical" evidence="8">
    <location>
        <begin position="431"/>
        <end position="457"/>
    </location>
</feature>
<evidence type="ECO:0000256" key="5">
    <source>
        <dbReference type="ARBA" id="ARBA00023043"/>
    </source>
</evidence>
<evidence type="ECO:0000256" key="4">
    <source>
        <dbReference type="ARBA" id="ARBA00022989"/>
    </source>
</evidence>
<dbReference type="EMBL" id="BAABME010000765">
    <property type="protein sequence ID" value="GAA0145331.1"/>
    <property type="molecule type" value="Genomic_DNA"/>
</dbReference>
<dbReference type="InterPro" id="IPR036770">
    <property type="entry name" value="Ankyrin_rpt-contain_sf"/>
</dbReference>
<keyword evidence="11" id="KW-1185">Reference proteome</keyword>
<dbReference type="AlphaFoldDB" id="A0AAV3P2R1"/>
<dbReference type="Proteomes" id="UP001454036">
    <property type="component" value="Unassembled WGS sequence"/>
</dbReference>
<dbReference type="PROSITE" id="PS50088">
    <property type="entry name" value="ANK_REPEAT"/>
    <property type="match status" value="4"/>
</dbReference>
<dbReference type="PANTHER" id="PTHR24186:SF8">
    <property type="entry name" value="ANKYRIN REPEAT FAMILY PROTEIN"/>
    <property type="match status" value="1"/>
</dbReference>
<keyword evidence="6 8" id="KW-0472">Membrane</keyword>
<feature type="transmembrane region" description="Helical" evidence="8">
    <location>
        <begin position="520"/>
        <end position="540"/>
    </location>
</feature>
<sequence>MDAESSFRGVTFEKHPTFHGHTEKQQNFHGGLLEKQKSFKGFMEKQKSFNGLIEKQTSFNGLMEKQKSFKGIIEKQKSFRILMERQMSFGGDRKRGKDSPGKKGDSQLHLAARAGNLKKVKDMFCVFSNDVIREMLSKQNQEGETPLYISAENGQADIVGEFLKHLDVESASIAANNCYDPCHIAVRQGHCEVLKELLQFFPNLGMTTDSSNSTALHTAAAQGHIDIVNLLLDADFNLAKIARNNGKTALHTSARMGYLEVVKSLLKKDPTIGFRTDKKGQTALHMAVKGQNVEIVLELLKPDSSVLGLGDSKGHTALHIATTKGRIQIVQCLISLKGVDLNSVNKAGETPLDIAEKFATPELVSILKDAGALLSKDHLKPPSSAKQLKQTVSDIRHDVESQLKQTRQTGFKVRKIAKKVKKLHNSGLNNAINSSTVVAVLIATVAFAAISTVPGQYVENKNEGLPLGQAHIATNTAFIMFFLFDSVALFISLAVVVVQTSIVVIEENSKKQLMFVINKLMWMACLFISVAFISLTYIVVGPHERWLAFFTTVLGSTIMLVTIGSMCYCVIRNRMEDWKLRRIRKAKTLSRSFSTTVVSDSDLYNGSNNRIMYAV</sequence>
<keyword evidence="5 7" id="KW-0040">ANK repeat</keyword>
<accession>A0AAV3P2R1</accession>
<organism evidence="10 11">
    <name type="scientific">Lithospermum erythrorhizon</name>
    <name type="common">Purple gromwell</name>
    <name type="synonym">Lithospermum officinale var. erythrorhizon</name>
    <dbReference type="NCBI Taxonomy" id="34254"/>
    <lineage>
        <taxon>Eukaryota</taxon>
        <taxon>Viridiplantae</taxon>
        <taxon>Streptophyta</taxon>
        <taxon>Embryophyta</taxon>
        <taxon>Tracheophyta</taxon>
        <taxon>Spermatophyta</taxon>
        <taxon>Magnoliopsida</taxon>
        <taxon>eudicotyledons</taxon>
        <taxon>Gunneridae</taxon>
        <taxon>Pentapetalae</taxon>
        <taxon>asterids</taxon>
        <taxon>lamiids</taxon>
        <taxon>Boraginales</taxon>
        <taxon>Boraginaceae</taxon>
        <taxon>Boraginoideae</taxon>
        <taxon>Lithospermeae</taxon>
        <taxon>Lithospermum</taxon>
    </lineage>
</organism>
<comment type="subcellular location">
    <subcellularLocation>
        <location evidence="1">Membrane</location>
        <topology evidence="1">Multi-pass membrane protein</topology>
    </subcellularLocation>
</comment>
<dbReference type="Pfam" id="PF13962">
    <property type="entry name" value="PGG"/>
    <property type="match status" value="1"/>
</dbReference>
<dbReference type="SMART" id="SM00248">
    <property type="entry name" value="ANK"/>
    <property type="match status" value="8"/>
</dbReference>
<dbReference type="PANTHER" id="PTHR24186">
    <property type="entry name" value="PROTEIN PHOSPHATASE 1 REGULATORY SUBUNIT"/>
    <property type="match status" value="1"/>
</dbReference>
<dbReference type="SUPFAM" id="SSF48403">
    <property type="entry name" value="Ankyrin repeat"/>
    <property type="match status" value="1"/>
</dbReference>
<feature type="repeat" description="ANK" evidence="7">
    <location>
        <begin position="211"/>
        <end position="243"/>
    </location>
</feature>
<evidence type="ECO:0000259" key="9">
    <source>
        <dbReference type="Pfam" id="PF13962"/>
    </source>
</evidence>
<dbReference type="InterPro" id="IPR026961">
    <property type="entry name" value="PGG_dom"/>
</dbReference>
<feature type="repeat" description="ANK" evidence="7">
    <location>
        <begin position="279"/>
        <end position="306"/>
    </location>
</feature>
<evidence type="ECO:0000256" key="2">
    <source>
        <dbReference type="ARBA" id="ARBA00022692"/>
    </source>
</evidence>
<protein>
    <submittedName>
        <fullName evidence="10">Phosphatase modulator</fullName>
    </submittedName>
</protein>
<gene>
    <name evidence="10" type="ORF">LIER_05552</name>
</gene>
<evidence type="ECO:0000256" key="7">
    <source>
        <dbReference type="PROSITE-ProRule" id="PRU00023"/>
    </source>
</evidence>
<keyword evidence="3" id="KW-0677">Repeat</keyword>
<feature type="repeat" description="ANK" evidence="7">
    <location>
        <begin position="245"/>
        <end position="277"/>
    </location>
</feature>
<evidence type="ECO:0000256" key="8">
    <source>
        <dbReference type="SAM" id="Phobius"/>
    </source>
</evidence>
<evidence type="ECO:0000313" key="10">
    <source>
        <dbReference type="EMBL" id="GAA0145331.1"/>
    </source>
</evidence>
<reference evidence="10 11" key="1">
    <citation type="submission" date="2024-01" db="EMBL/GenBank/DDBJ databases">
        <title>The complete chloroplast genome sequence of Lithospermum erythrorhizon: insights into the phylogenetic relationship among Boraginaceae species and the maternal lineages of purple gromwells.</title>
        <authorList>
            <person name="Okada T."/>
            <person name="Watanabe K."/>
        </authorList>
    </citation>
    <scope>NUCLEOTIDE SEQUENCE [LARGE SCALE GENOMIC DNA]</scope>
</reference>
<feature type="repeat" description="ANK" evidence="7">
    <location>
        <begin position="313"/>
        <end position="346"/>
    </location>
</feature>
<dbReference type="Pfam" id="PF12796">
    <property type="entry name" value="Ank_2"/>
    <property type="match status" value="2"/>
</dbReference>
<evidence type="ECO:0000256" key="1">
    <source>
        <dbReference type="ARBA" id="ARBA00004141"/>
    </source>
</evidence>
<proteinExistence type="predicted"/>
<keyword evidence="2 8" id="KW-0812">Transmembrane</keyword>
<evidence type="ECO:0000313" key="11">
    <source>
        <dbReference type="Proteomes" id="UP001454036"/>
    </source>
</evidence>